<keyword evidence="2" id="KW-0201">Cytochrome c-type biogenesis</keyword>
<dbReference type="InterPro" id="IPR013740">
    <property type="entry name" value="Redoxin"/>
</dbReference>
<dbReference type="InterPro" id="IPR017937">
    <property type="entry name" value="Thioredoxin_CS"/>
</dbReference>
<comment type="caution">
    <text evidence="7">The sequence shown here is derived from an EMBL/GenBank/DDBJ whole genome shotgun (WGS) entry which is preliminary data.</text>
</comment>
<dbReference type="InterPro" id="IPR050553">
    <property type="entry name" value="Thioredoxin_ResA/DsbE_sf"/>
</dbReference>
<feature type="domain" description="Thioredoxin" evidence="6">
    <location>
        <begin position="239"/>
        <end position="386"/>
    </location>
</feature>
<dbReference type="Pfam" id="PF14289">
    <property type="entry name" value="DUF4369"/>
    <property type="match status" value="1"/>
</dbReference>
<comment type="subcellular location">
    <subcellularLocation>
        <location evidence="1">Cell envelope</location>
    </subcellularLocation>
</comment>
<dbReference type="EMBL" id="JABBGC010000001">
    <property type="protein sequence ID" value="NML38084.1"/>
    <property type="molecule type" value="Genomic_DNA"/>
</dbReference>
<dbReference type="InterPro" id="IPR013766">
    <property type="entry name" value="Thioredoxin_domain"/>
</dbReference>
<dbReference type="SUPFAM" id="SSF52833">
    <property type="entry name" value="Thioredoxin-like"/>
    <property type="match status" value="1"/>
</dbReference>
<feature type="chain" id="PRO_5032917620" evidence="5">
    <location>
        <begin position="21"/>
        <end position="387"/>
    </location>
</feature>
<dbReference type="CDD" id="cd02966">
    <property type="entry name" value="TlpA_like_family"/>
    <property type="match status" value="1"/>
</dbReference>
<organism evidence="7 8">
    <name type="scientific">Chitinophaga fulva</name>
    <dbReference type="NCBI Taxonomy" id="2728842"/>
    <lineage>
        <taxon>Bacteria</taxon>
        <taxon>Pseudomonadati</taxon>
        <taxon>Bacteroidota</taxon>
        <taxon>Chitinophagia</taxon>
        <taxon>Chitinophagales</taxon>
        <taxon>Chitinophagaceae</taxon>
        <taxon>Chitinophaga</taxon>
    </lineage>
</organism>
<feature type="signal peptide" evidence="5">
    <location>
        <begin position="1"/>
        <end position="20"/>
    </location>
</feature>
<sequence length="387" mass="42781">MKKTTLMIAGSLLLAIISNAQEKGFKITADIKGQEDYRLVISRVSDGKRIMDTAISHTGDHFVFTGHVDEPAIGTLSSSHPASRFEMVKGGMFMPAPSLDFVITNTDITITADATELFKGTVAGGRENKELNNLHKLEVPLIAQEWEARKKMPSFKKDSVGKAALLEEQKVAKAKLLDIRKQFVAKHPGSFVSVMLLSRLNGDYDMAAYEQAYNKLSDTYKNTYLAKYVASRISGAKATEVGAKAIGFTKIDNHGQPFTLASLKGKYVLLDFWGSWCGPCRASHPHLREVYDKYKDKGLEIVGIAEEKTDDVARAKESWLKAVESDKMNWIQVLNNYNKKEADMVMAYGIDGFPTKILLGKDGKVLFKIVGNGGDELDQKLKSVFGL</sequence>
<name>A0A848GI17_9BACT</name>
<proteinExistence type="predicted"/>
<dbReference type="AlphaFoldDB" id="A0A848GI17"/>
<dbReference type="InterPro" id="IPR036249">
    <property type="entry name" value="Thioredoxin-like_sf"/>
</dbReference>
<evidence type="ECO:0000256" key="2">
    <source>
        <dbReference type="ARBA" id="ARBA00022748"/>
    </source>
</evidence>
<dbReference type="Gene3D" id="3.40.30.10">
    <property type="entry name" value="Glutaredoxin"/>
    <property type="match status" value="1"/>
</dbReference>
<dbReference type="RefSeq" id="WP_169225109.1">
    <property type="nucleotide sequence ID" value="NZ_JABBGC010000001.1"/>
</dbReference>
<evidence type="ECO:0000313" key="8">
    <source>
        <dbReference type="Proteomes" id="UP000583266"/>
    </source>
</evidence>
<keyword evidence="5" id="KW-0732">Signal</keyword>
<evidence type="ECO:0000256" key="1">
    <source>
        <dbReference type="ARBA" id="ARBA00004196"/>
    </source>
</evidence>
<evidence type="ECO:0000256" key="3">
    <source>
        <dbReference type="ARBA" id="ARBA00023157"/>
    </source>
</evidence>
<protein>
    <submittedName>
        <fullName evidence="7">AhpC/TSA family protein</fullName>
    </submittedName>
</protein>
<dbReference type="Proteomes" id="UP000583266">
    <property type="component" value="Unassembled WGS sequence"/>
</dbReference>
<keyword evidence="3" id="KW-1015">Disulfide bond</keyword>
<dbReference type="InterPro" id="IPR025380">
    <property type="entry name" value="DUF4369"/>
</dbReference>
<evidence type="ECO:0000313" key="7">
    <source>
        <dbReference type="EMBL" id="NML38084.1"/>
    </source>
</evidence>
<dbReference type="PANTHER" id="PTHR42852">
    <property type="entry name" value="THIOL:DISULFIDE INTERCHANGE PROTEIN DSBE"/>
    <property type="match status" value="1"/>
</dbReference>
<keyword evidence="8" id="KW-1185">Reference proteome</keyword>
<dbReference type="PROSITE" id="PS51352">
    <property type="entry name" value="THIOREDOXIN_2"/>
    <property type="match status" value="1"/>
</dbReference>
<gene>
    <name evidence="7" type="ORF">HHL17_12840</name>
</gene>
<evidence type="ECO:0000256" key="5">
    <source>
        <dbReference type="SAM" id="SignalP"/>
    </source>
</evidence>
<dbReference type="GO" id="GO:0030313">
    <property type="term" value="C:cell envelope"/>
    <property type="evidence" value="ECO:0007669"/>
    <property type="project" value="UniProtKB-SubCell"/>
</dbReference>
<dbReference type="Pfam" id="PF08534">
    <property type="entry name" value="Redoxin"/>
    <property type="match status" value="1"/>
</dbReference>
<dbReference type="PROSITE" id="PS00194">
    <property type="entry name" value="THIOREDOXIN_1"/>
    <property type="match status" value="1"/>
</dbReference>
<evidence type="ECO:0000259" key="6">
    <source>
        <dbReference type="PROSITE" id="PS51352"/>
    </source>
</evidence>
<accession>A0A848GI17</accession>
<evidence type="ECO:0000256" key="4">
    <source>
        <dbReference type="ARBA" id="ARBA00023284"/>
    </source>
</evidence>
<dbReference type="PANTHER" id="PTHR42852:SF6">
    <property type="entry name" value="THIOL:DISULFIDE INTERCHANGE PROTEIN DSBE"/>
    <property type="match status" value="1"/>
</dbReference>
<keyword evidence="4" id="KW-0676">Redox-active center</keyword>
<reference evidence="7 8" key="1">
    <citation type="submission" date="2020-04" db="EMBL/GenBank/DDBJ databases">
        <title>Chitinophaga sp. G-6-1-13 sp. nov., isolated from soil.</title>
        <authorList>
            <person name="Dahal R.H."/>
            <person name="Chaudhary D.K."/>
        </authorList>
    </citation>
    <scope>NUCLEOTIDE SEQUENCE [LARGE SCALE GENOMIC DNA]</scope>
    <source>
        <strain evidence="7 8">G-6-1-13</strain>
    </source>
</reference>
<dbReference type="GO" id="GO:0017004">
    <property type="term" value="P:cytochrome complex assembly"/>
    <property type="evidence" value="ECO:0007669"/>
    <property type="project" value="UniProtKB-KW"/>
</dbReference>
<dbReference type="GO" id="GO:0016491">
    <property type="term" value="F:oxidoreductase activity"/>
    <property type="evidence" value="ECO:0007669"/>
    <property type="project" value="InterPro"/>
</dbReference>